<proteinExistence type="predicted"/>
<sequence>MSTSDVYDYLIQRPVGYDVLRRILIEEPTPELLNFLREQDLGVLFPSVADKAFPAALSTIASALSPAPFAAGESAFEDLHWDFTRLFIGPDAPPAPPWESVYVSKDRLLFQHCTHEVKAVYQSFGWQMEEGENEAADHIGYELDFMFQQSQRVASDLSNGVSPDSLTARLRAQRDFLVQHPLAFCDAFCQSVQAHAQTDFYRGVAQLLPLFLKHDAQRLDDALAKESDLNGQQ</sequence>
<organism evidence="2 3">
    <name type="scientific">Leminorella richardii</name>
    <dbReference type="NCBI Taxonomy" id="158841"/>
    <lineage>
        <taxon>Bacteria</taxon>
        <taxon>Pseudomonadati</taxon>
        <taxon>Pseudomonadota</taxon>
        <taxon>Gammaproteobacteria</taxon>
        <taxon>Enterobacterales</taxon>
        <taxon>Budviciaceae</taxon>
        <taxon>Leminorella</taxon>
    </lineage>
</organism>
<dbReference type="OrthoDB" id="3174863at2"/>
<evidence type="ECO:0000256" key="1">
    <source>
        <dbReference type="ARBA" id="ARBA00023186"/>
    </source>
</evidence>
<accession>A0A2X4XTQ4</accession>
<protein>
    <submittedName>
        <fullName evidence="2">Twin-arginine leader-binding protein DmsD</fullName>
    </submittedName>
</protein>
<dbReference type="KEGG" id="lri:NCTC12151_03037"/>
<keyword evidence="3" id="KW-1185">Reference proteome</keyword>
<dbReference type="PANTHER" id="PTHR34227:SF1">
    <property type="entry name" value="DIMETHYL SULFOXIDE REDUCTASE CHAPERONE-RELATED"/>
    <property type="match status" value="1"/>
</dbReference>
<dbReference type="AlphaFoldDB" id="A0A2X4XTQ4"/>
<name>A0A2X4XTQ4_9GAMM</name>
<dbReference type="Proteomes" id="UP000249005">
    <property type="component" value="Chromosome 1"/>
</dbReference>
<gene>
    <name evidence="2" type="primary">dmsD_2</name>
    <name evidence="2" type="ORF">NCTC12151_03037</name>
</gene>
<reference evidence="2 3" key="1">
    <citation type="submission" date="2018-06" db="EMBL/GenBank/DDBJ databases">
        <authorList>
            <consortium name="Pathogen Informatics"/>
            <person name="Doyle S."/>
        </authorList>
    </citation>
    <scope>NUCLEOTIDE SEQUENCE [LARGE SCALE GENOMIC DNA]</scope>
    <source>
        <strain evidence="2 3">NCTC12151</strain>
    </source>
</reference>
<dbReference type="Gene3D" id="1.10.3480.10">
    <property type="entry name" value="TorD-like"/>
    <property type="match status" value="1"/>
</dbReference>
<evidence type="ECO:0000313" key="3">
    <source>
        <dbReference type="Proteomes" id="UP000249005"/>
    </source>
</evidence>
<evidence type="ECO:0000313" key="2">
    <source>
        <dbReference type="EMBL" id="SQI43415.1"/>
    </source>
</evidence>
<dbReference type="InterPro" id="IPR020945">
    <property type="entry name" value="DMSO/NO3_reduct_chaperone"/>
</dbReference>
<dbReference type="InterPro" id="IPR050289">
    <property type="entry name" value="TorD/DmsD_chaperones"/>
</dbReference>
<keyword evidence="1" id="KW-0143">Chaperone</keyword>
<dbReference type="InterPro" id="IPR036411">
    <property type="entry name" value="TorD-like_sf"/>
</dbReference>
<dbReference type="PANTHER" id="PTHR34227">
    <property type="entry name" value="CHAPERONE PROTEIN YCDY"/>
    <property type="match status" value="1"/>
</dbReference>
<dbReference type="RefSeq" id="WP_111741390.1">
    <property type="nucleotide sequence ID" value="NZ_LR698987.1"/>
</dbReference>
<dbReference type="SUPFAM" id="SSF89155">
    <property type="entry name" value="TorD-like"/>
    <property type="match status" value="1"/>
</dbReference>
<dbReference type="Pfam" id="PF02613">
    <property type="entry name" value="Nitrate_red_del"/>
    <property type="match status" value="1"/>
</dbReference>
<dbReference type="EMBL" id="LS483470">
    <property type="protein sequence ID" value="SQI43415.1"/>
    <property type="molecule type" value="Genomic_DNA"/>
</dbReference>